<comment type="caution">
    <text evidence="4">The sequence shown here is derived from an EMBL/GenBank/DDBJ whole genome shotgun (WGS) entry which is preliminary data.</text>
</comment>
<accession>A0AA45WT33</accession>
<dbReference type="Gene3D" id="3.40.50.720">
    <property type="entry name" value="NAD(P)-binding Rossmann-like Domain"/>
    <property type="match status" value="1"/>
</dbReference>
<protein>
    <submittedName>
        <fullName evidence="4">2-deoxy-D-gluconate 3-dehydrogenase</fullName>
    </submittedName>
</protein>
<proteinExistence type="inferred from homology"/>
<dbReference type="EMBL" id="FXUF01000001">
    <property type="protein sequence ID" value="SMP39851.1"/>
    <property type="molecule type" value="Genomic_DNA"/>
</dbReference>
<dbReference type="CDD" id="cd05347">
    <property type="entry name" value="Ga5DH-like_SDR_c"/>
    <property type="match status" value="1"/>
</dbReference>
<dbReference type="PRINTS" id="PR00080">
    <property type="entry name" value="SDRFAMILY"/>
</dbReference>
<keyword evidence="5" id="KW-1185">Reference proteome</keyword>
<dbReference type="GO" id="GO:0016616">
    <property type="term" value="F:oxidoreductase activity, acting on the CH-OH group of donors, NAD or NADP as acceptor"/>
    <property type="evidence" value="ECO:0007669"/>
    <property type="project" value="TreeGrafter"/>
</dbReference>
<dbReference type="PANTHER" id="PTHR42760">
    <property type="entry name" value="SHORT-CHAIN DEHYDROGENASES/REDUCTASES FAMILY MEMBER"/>
    <property type="match status" value="1"/>
</dbReference>
<reference evidence="4" key="1">
    <citation type="submission" date="2017-05" db="EMBL/GenBank/DDBJ databases">
        <authorList>
            <person name="Varghese N."/>
            <person name="Submissions S."/>
        </authorList>
    </citation>
    <scope>NUCLEOTIDE SEQUENCE</scope>
    <source>
        <strain evidence="4">Su22</strain>
    </source>
</reference>
<evidence type="ECO:0000313" key="4">
    <source>
        <dbReference type="EMBL" id="SMP39851.1"/>
    </source>
</evidence>
<evidence type="ECO:0000313" key="5">
    <source>
        <dbReference type="Proteomes" id="UP001158066"/>
    </source>
</evidence>
<dbReference type="AlphaFoldDB" id="A0AA45WT33"/>
<dbReference type="InterPro" id="IPR036291">
    <property type="entry name" value="NAD(P)-bd_dom_sf"/>
</dbReference>
<dbReference type="GO" id="GO:0008206">
    <property type="term" value="P:bile acid metabolic process"/>
    <property type="evidence" value="ECO:0007669"/>
    <property type="project" value="UniProtKB-ARBA"/>
</dbReference>
<dbReference type="RefSeq" id="WP_283407642.1">
    <property type="nucleotide sequence ID" value="NZ_FXUF01000001.1"/>
</dbReference>
<dbReference type="SUPFAM" id="SSF51735">
    <property type="entry name" value="NAD(P)-binding Rossmann-fold domains"/>
    <property type="match status" value="1"/>
</dbReference>
<evidence type="ECO:0000256" key="3">
    <source>
        <dbReference type="RuleBase" id="RU000363"/>
    </source>
</evidence>
<comment type="similarity">
    <text evidence="1 3">Belongs to the short-chain dehydrogenases/reductases (SDR) family.</text>
</comment>
<dbReference type="Proteomes" id="UP001158066">
    <property type="component" value="Unassembled WGS sequence"/>
</dbReference>
<sequence>MQKMFDLTGKTAVVTGGSRGLGKAMVKALAGAGANVAIIATKIPDELMDEMALVGTKIKGYSFNLGEFDKYDELVNQIVEDFGQVDILVNNAGVQRRHPSTEFPKEDWDFVMEINSSAVFFMCQRFGKLMVERGRGKIINLASLLSFQGGLTVPAYAASKGAVMQLTKSLANEWASKGVNVNCIAPGYMDTDMNMALVADEERNKQILQRIPAGRWGQAEDMMGTVVFLASEASNYIHGYTIAVDGGWMGR</sequence>
<dbReference type="InterPro" id="IPR020904">
    <property type="entry name" value="Sc_DH/Rdtase_CS"/>
</dbReference>
<dbReference type="InterPro" id="IPR002347">
    <property type="entry name" value="SDR_fam"/>
</dbReference>
<evidence type="ECO:0000256" key="1">
    <source>
        <dbReference type="ARBA" id="ARBA00006484"/>
    </source>
</evidence>
<keyword evidence="2" id="KW-0560">Oxidoreductase</keyword>
<gene>
    <name evidence="4" type="ORF">SAMN06296020_101286</name>
</gene>
<dbReference type="Pfam" id="PF00106">
    <property type="entry name" value="adh_short"/>
    <property type="match status" value="1"/>
</dbReference>
<dbReference type="NCBIfam" id="NF005559">
    <property type="entry name" value="PRK07231.1"/>
    <property type="match status" value="1"/>
</dbReference>
<dbReference type="FunFam" id="3.40.50.720:FF:000084">
    <property type="entry name" value="Short-chain dehydrogenase reductase"/>
    <property type="match status" value="1"/>
</dbReference>
<evidence type="ECO:0000256" key="2">
    <source>
        <dbReference type="ARBA" id="ARBA00023002"/>
    </source>
</evidence>
<dbReference type="PRINTS" id="PR00081">
    <property type="entry name" value="GDHRDH"/>
</dbReference>
<name>A0AA45WT33_9CLOT</name>
<organism evidence="4 5">
    <name type="scientific">Anoxynatronum buryatiense</name>
    <dbReference type="NCBI Taxonomy" id="489973"/>
    <lineage>
        <taxon>Bacteria</taxon>
        <taxon>Bacillati</taxon>
        <taxon>Bacillota</taxon>
        <taxon>Clostridia</taxon>
        <taxon>Eubacteriales</taxon>
        <taxon>Clostridiaceae</taxon>
        <taxon>Anoxynatronum</taxon>
    </lineage>
</organism>
<dbReference type="PROSITE" id="PS00061">
    <property type="entry name" value="ADH_SHORT"/>
    <property type="match status" value="1"/>
</dbReference>
<dbReference type="PANTHER" id="PTHR42760:SF5">
    <property type="entry name" value="2-DEHYDRO-3-DEOXY-D-GLUCONATE 5-DEHYDROGENASE"/>
    <property type="match status" value="1"/>
</dbReference>